<organism evidence="1 2">
    <name type="scientific">Setaria italica</name>
    <name type="common">Foxtail millet</name>
    <name type="synonym">Panicum italicum</name>
    <dbReference type="NCBI Taxonomy" id="4555"/>
    <lineage>
        <taxon>Eukaryota</taxon>
        <taxon>Viridiplantae</taxon>
        <taxon>Streptophyta</taxon>
        <taxon>Embryophyta</taxon>
        <taxon>Tracheophyta</taxon>
        <taxon>Spermatophyta</taxon>
        <taxon>Magnoliopsida</taxon>
        <taxon>Liliopsida</taxon>
        <taxon>Poales</taxon>
        <taxon>Poaceae</taxon>
        <taxon>PACMAD clade</taxon>
        <taxon>Panicoideae</taxon>
        <taxon>Panicodae</taxon>
        <taxon>Paniceae</taxon>
        <taxon>Cenchrinae</taxon>
        <taxon>Setaria</taxon>
    </lineage>
</organism>
<keyword evidence="2" id="KW-1185">Reference proteome</keyword>
<evidence type="ECO:0000313" key="1">
    <source>
        <dbReference type="EnsemblPlants" id="KQK93014"/>
    </source>
</evidence>
<dbReference type="AlphaFoldDB" id="K4AHV3"/>
<accession>K4AHV3</accession>
<dbReference type="HOGENOM" id="CLU_2982735_0_0_1"/>
<dbReference type="InParanoid" id="K4AHV3"/>
<proteinExistence type="predicted"/>
<reference evidence="1" key="2">
    <citation type="submission" date="2018-08" db="UniProtKB">
        <authorList>
            <consortium name="EnsemblPlants"/>
        </authorList>
    </citation>
    <scope>IDENTIFICATION</scope>
    <source>
        <strain evidence="1">Yugu1</strain>
    </source>
</reference>
<dbReference type="Proteomes" id="UP000004995">
    <property type="component" value="Unassembled WGS sequence"/>
</dbReference>
<protein>
    <submittedName>
        <fullName evidence="1">Uncharacterized protein</fullName>
    </submittedName>
</protein>
<dbReference type="EnsemblPlants" id="KQK93014">
    <property type="protein sequence ID" value="KQK93014"/>
    <property type="gene ID" value="SETIT_038460mg"/>
</dbReference>
<dbReference type="Gramene" id="KQK93014">
    <property type="protein sequence ID" value="KQK93014"/>
    <property type="gene ID" value="SETIT_038460mg"/>
</dbReference>
<dbReference type="EMBL" id="AGNK02006154">
    <property type="status" value="NOT_ANNOTATED_CDS"/>
    <property type="molecule type" value="Genomic_DNA"/>
</dbReference>
<name>K4AHV3_SETIT</name>
<sequence length="58" mass="6306">MARINDSGDKIFLSHIQYIVSIEARGVRASMVRGVQQVRVAYAKGRLAACSGLARPMS</sequence>
<reference evidence="2" key="1">
    <citation type="journal article" date="2012" name="Nat. Biotechnol.">
        <title>Reference genome sequence of the model plant Setaria.</title>
        <authorList>
            <person name="Bennetzen J.L."/>
            <person name="Schmutz J."/>
            <person name="Wang H."/>
            <person name="Percifield R."/>
            <person name="Hawkins J."/>
            <person name="Pontaroli A.C."/>
            <person name="Estep M."/>
            <person name="Feng L."/>
            <person name="Vaughn J.N."/>
            <person name="Grimwood J."/>
            <person name="Jenkins J."/>
            <person name="Barry K."/>
            <person name="Lindquist E."/>
            <person name="Hellsten U."/>
            <person name="Deshpande S."/>
            <person name="Wang X."/>
            <person name="Wu X."/>
            <person name="Mitros T."/>
            <person name="Triplett J."/>
            <person name="Yang X."/>
            <person name="Ye C.Y."/>
            <person name="Mauro-Herrera M."/>
            <person name="Wang L."/>
            <person name="Li P."/>
            <person name="Sharma M."/>
            <person name="Sharma R."/>
            <person name="Ronald P.C."/>
            <person name="Panaud O."/>
            <person name="Kellogg E.A."/>
            <person name="Brutnell T.P."/>
            <person name="Doust A.N."/>
            <person name="Tuskan G.A."/>
            <person name="Rokhsar D."/>
            <person name="Devos K.M."/>
        </authorList>
    </citation>
    <scope>NUCLEOTIDE SEQUENCE [LARGE SCALE GENOMIC DNA]</scope>
    <source>
        <strain evidence="2">cv. Yugu1</strain>
    </source>
</reference>
<evidence type="ECO:0000313" key="2">
    <source>
        <dbReference type="Proteomes" id="UP000004995"/>
    </source>
</evidence>